<name>A0AAD2JVL8_9AGAR</name>
<keyword evidence="3" id="KW-1185">Reference proteome</keyword>
<feature type="region of interest" description="Disordered" evidence="1">
    <location>
        <begin position="28"/>
        <end position="47"/>
    </location>
</feature>
<gene>
    <name evidence="2" type="ORF">MYCIT1_LOCUS4420</name>
</gene>
<sequence>MNSSNCDDFKVSGPKHTRRYSPDLAIAQRSRGGSMSSAATIGRGDHYRHRAVPNHQRDINQCRFSCTRRIDAEYILPIQQSRCAFDLKVVKLEVDKLAHSAPELREALVCFKPSECMSSSPVERRRDRGCGQGWCFSGKEHLKFEL</sequence>
<feature type="region of interest" description="Disordered" evidence="1">
    <location>
        <begin position="1"/>
        <end position="22"/>
    </location>
</feature>
<evidence type="ECO:0000313" key="2">
    <source>
        <dbReference type="EMBL" id="CAK5264341.1"/>
    </source>
</evidence>
<accession>A0AAD2JVL8</accession>
<organism evidence="2 3">
    <name type="scientific">Mycena citricolor</name>
    <dbReference type="NCBI Taxonomy" id="2018698"/>
    <lineage>
        <taxon>Eukaryota</taxon>
        <taxon>Fungi</taxon>
        <taxon>Dikarya</taxon>
        <taxon>Basidiomycota</taxon>
        <taxon>Agaricomycotina</taxon>
        <taxon>Agaricomycetes</taxon>
        <taxon>Agaricomycetidae</taxon>
        <taxon>Agaricales</taxon>
        <taxon>Marasmiineae</taxon>
        <taxon>Mycenaceae</taxon>
        <taxon>Mycena</taxon>
    </lineage>
</organism>
<dbReference type="AlphaFoldDB" id="A0AAD2JVL8"/>
<dbReference type="Proteomes" id="UP001295794">
    <property type="component" value="Unassembled WGS sequence"/>
</dbReference>
<evidence type="ECO:0000313" key="3">
    <source>
        <dbReference type="Proteomes" id="UP001295794"/>
    </source>
</evidence>
<reference evidence="2" key="1">
    <citation type="submission" date="2023-11" db="EMBL/GenBank/DDBJ databases">
        <authorList>
            <person name="De Vega J J."/>
            <person name="De Vega J J."/>
        </authorList>
    </citation>
    <scope>NUCLEOTIDE SEQUENCE</scope>
</reference>
<proteinExistence type="predicted"/>
<evidence type="ECO:0000256" key="1">
    <source>
        <dbReference type="SAM" id="MobiDB-lite"/>
    </source>
</evidence>
<protein>
    <submittedName>
        <fullName evidence="2">Uncharacterized protein</fullName>
    </submittedName>
</protein>
<comment type="caution">
    <text evidence="2">The sequence shown here is derived from an EMBL/GenBank/DDBJ whole genome shotgun (WGS) entry which is preliminary data.</text>
</comment>
<dbReference type="EMBL" id="CAVNYO010000053">
    <property type="protein sequence ID" value="CAK5264341.1"/>
    <property type="molecule type" value="Genomic_DNA"/>
</dbReference>